<dbReference type="Pfam" id="PF00884">
    <property type="entry name" value="Sulfatase"/>
    <property type="match status" value="1"/>
</dbReference>
<keyword evidence="5" id="KW-0808">Transferase</keyword>
<feature type="domain" description="Sulfatase N-terminal" evidence="4">
    <location>
        <begin position="34"/>
        <end position="372"/>
    </location>
</feature>
<dbReference type="EMBL" id="CP047593">
    <property type="protein sequence ID" value="QHI69055.1"/>
    <property type="molecule type" value="Genomic_DNA"/>
</dbReference>
<evidence type="ECO:0000313" key="5">
    <source>
        <dbReference type="EMBL" id="QHI69055.1"/>
    </source>
</evidence>
<dbReference type="PANTHER" id="PTHR42693:SF53">
    <property type="entry name" value="ENDO-4-O-SULFATASE"/>
    <property type="match status" value="1"/>
</dbReference>
<name>A0A6P1MD79_9BACT</name>
<gene>
    <name evidence="5" type="ORF">GT409_06215</name>
</gene>
<evidence type="ECO:0000313" key="6">
    <source>
        <dbReference type="Proteomes" id="UP000464954"/>
    </source>
</evidence>
<dbReference type="SUPFAM" id="SSF53649">
    <property type="entry name" value="Alkaline phosphatase-like"/>
    <property type="match status" value="1"/>
</dbReference>
<dbReference type="Proteomes" id="UP000464954">
    <property type="component" value="Chromosome"/>
</dbReference>
<protein>
    <submittedName>
        <fullName evidence="5">Sulfatase-like hydrolase/transferase</fullName>
    </submittedName>
</protein>
<dbReference type="GO" id="GO:0016740">
    <property type="term" value="F:transferase activity"/>
    <property type="evidence" value="ECO:0007669"/>
    <property type="project" value="UniProtKB-KW"/>
</dbReference>
<feature type="signal peptide" evidence="3">
    <location>
        <begin position="1"/>
        <end position="25"/>
    </location>
</feature>
<dbReference type="InterPro" id="IPR050738">
    <property type="entry name" value="Sulfatase"/>
</dbReference>
<dbReference type="KEGG" id="taer:GT409_06215"/>
<keyword evidence="2 5" id="KW-0378">Hydrolase</keyword>
<evidence type="ECO:0000259" key="4">
    <source>
        <dbReference type="Pfam" id="PF00884"/>
    </source>
</evidence>
<reference evidence="5 6" key="1">
    <citation type="submission" date="2020-01" db="EMBL/GenBank/DDBJ databases">
        <title>Ponticoccus aerotolerans gen. nov., sp. nov., an anaerobic bacterium and proposal of Ponticoccusceae fam. nov., Ponticoccusles ord. nov. and Ponticoccuse classis nov. in the phylum Kiritimatiellaeota.</title>
        <authorList>
            <person name="Zhou L.Y."/>
            <person name="Du Z.J."/>
        </authorList>
    </citation>
    <scope>NUCLEOTIDE SEQUENCE [LARGE SCALE GENOMIC DNA]</scope>
    <source>
        <strain evidence="5 6">S-5007</strain>
    </source>
</reference>
<sequence>MNGVKRRDFLAGCSAGMLAPFVAKAAGAGRQKTNLLFIFTDQQAFDMIGSVNSQVHTPHLDALANRGVRFEHAISNFPVCTPYRGMLFSGQHPLVNGTFANDVPLLPCPGKRFGHVLTDGGYDVAYIGKWHLYGGKTRDAAVPPGPNRQGFDGVFLSNNIHVDFRPDACYYWNDAGEKVFFKDIYPDQPWELEAQTRQVEEWFDQREKKDPFALFVSWHPPHDFRGDCSDELPGHQRNYDVDELDPKLLAPYDGQEISLRPGSSFEGKMNDCKHQQYRNYMAMVTACDAAVGRLVDKLKEQGLYENTLIVFTSDHGDMLGSHGARFPKPYPQNYALKVPLIMHCPNRLLTGRVSELPIGVMDLMPTILGMLGLSVPDVVQGKDFSRAILTGDDFASTSQPIFNCGGWRGVYTKEWTYARGVDGAKVVGGVEINLLYNHAEDPGQLNNLFGDPRYAQVQAEMEKMTVQWLEYFEDEEYTGVDFERVEKETGISWKMNYTHRPIDLLKKVCMDSRPQRAD</sequence>
<evidence type="ECO:0000256" key="2">
    <source>
        <dbReference type="ARBA" id="ARBA00022801"/>
    </source>
</evidence>
<dbReference type="CDD" id="cd16034">
    <property type="entry name" value="sulfatase_like"/>
    <property type="match status" value="1"/>
</dbReference>
<keyword evidence="3" id="KW-0732">Signal</keyword>
<dbReference type="InterPro" id="IPR000917">
    <property type="entry name" value="Sulfatase_N"/>
</dbReference>
<dbReference type="PROSITE" id="PS51318">
    <property type="entry name" value="TAT"/>
    <property type="match status" value="1"/>
</dbReference>
<feature type="chain" id="PRO_5027034930" evidence="3">
    <location>
        <begin position="26"/>
        <end position="518"/>
    </location>
</feature>
<evidence type="ECO:0000256" key="3">
    <source>
        <dbReference type="SAM" id="SignalP"/>
    </source>
</evidence>
<comment type="similarity">
    <text evidence="1">Belongs to the sulfatase family.</text>
</comment>
<dbReference type="PANTHER" id="PTHR42693">
    <property type="entry name" value="ARYLSULFATASE FAMILY MEMBER"/>
    <property type="match status" value="1"/>
</dbReference>
<accession>A0A6P1MD79</accession>
<dbReference type="AlphaFoldDB" id="A0A6P1MD79"/>
<dbReference type="InterPro" id="IPR006311">
    <property type="entry name" value="TAT_signal"/>
</dbReference>
<keyword evidence="6" id="KW-1185">Reference proteome</keyword>
<proteinExistence type="inferred from homology"/>
<evidence type="ECO:0000256" key="1">
    <source>
        <dbReference type="ARBA" id="ARBA00008779"/>
    </source>
</evidence>
<dbReference type="GO" id="GO:0004065">
    <property type="term" value="F:arylsulfatase activity"/>
    <property type="evidence" value="ECO:0007669"/>
    <property type="project" value="TreeGrafter"/>
</dbReference>
<dbReference type="Gene3D" id="3.40.720.10">
    <property type="entry name" value="Alkaline Phosphatase, subunit A"/>
    <property type="match status" value="1"/>
</dbReference>
<organism evidence="5 6">
    <name type="scientific">Tichowtungia aerotolerans</name>
    <dbReference type="NCBI Taxonomy" id="2697043"/>
    <lineage>
        <taxon>Bacteria</taxon>
        <taxon>Pseudomonadati</taxon>
        <taxon>Kiritimatiellota</taxon>
        <taxon>Tichowtungiia</taxon>
        <taxon>Tichowtungiales</taxon>
        <taxon>Tichowtungiaceae</taxon>
        <taxon>Tichowtungia</taxon>
    </lineage>
</organism>
<dbReference type="InterPro" id="IPR017850">
    <property type="entry name" value="Alkaline_phosphatase_core_sf"/>
</dbReference>
<dbReference type="RefSeq" id="WP_160628005.1">
    <property type="nucleotide sequence ID" value="NZ_CP047593.1"/>
</dbReference>